<evidence type="ECO:0000256" key="1">
    <source>
        <dbReference type="SAM" id="MobiDB-lite"/>
    </source>
</evidence>
<feature type="region of interest" description="Disordered" evidence="1">
    <location>
        <begin position="1"/>
        <end position="26"/>
    </location>
</feature>
<feature type="region of interest" description="Disordered" evidence="1">
    <location>
        <begin position="52"/>
        <end position="122"/>
    </location>
</feature>
<dbReference type="Proteomes" id="UP001367676">
    <property type="component" value="Unassembled WGS sequence"/>
</dbReference>
<feature type="compositionally biased region" description="Basic and acidic residues" evidence="1">
    <location>
        <begin position="64"/>
        <end position="83"/>
    </location>
</feature>
<gene>
    <name evidence="2" type="ORF">V9T40_000279</name>
</gene>
<protein>
    <submittedName>
        <fullName evidence="2">Uncharacterized protein</fullName>
    </submittedName>
</protein>
<organism evidence="2 3">
    <name type="scientific">Parthenolecanium corni</name>
    <dbReference type="NCBI Taxonomy" id="536013"/>
    <lineage>
        <taxon>Eukaryota</taxon>
        <taxon>Metazoa</taxon>
        <taxon>Ecdysozoa</taxon>
        <taxon>Arthropoda</taxon>
        <taxon>Hexapoda</taxon>
        <taxon>Insecta</taxon>
        <taxon>Pterygota</taxon>
        <taxon>Neoptera</taxon>
        <taxon>Paraneoptera</taxon>
        <taxon>Hemiptera</taxon>
        <taxon>Sternorrhyncha</taxon>
        <taxon>Coccoidea</taxon>
        <taxon>Coccidae</taxon>
        <taxon>Parthenolecanium</taxon>
    </lineage>
</organism>
<dbReference type="AlphaFoldDB" id="A0AAN9TBD2"/>
<name>A0AAN9TBD2_9HEMI</name>
<sequence length="122" mass="13336">MKAEGERQVENEERDQGEEVKRGRANFESQLVGADGVRICSDAMSQQGLRLGVCSCSGSGSNIEGRRENGEDRLKTHSRRQEEGGNEPGGGACGSVGFDGPDEVQKRLRHTVTDRHRPKGQR</sequence>
<feature type="compositionally biased region" description="Basic and acidic residues" evidence="1">
    <location>
        <begin position="1"/>
        <end position="11"/>
    </location>
</feature>
<comment type="caution">
    <text evidence="2">The sequence shown here is derived from an EMBL/GenBank/DDBJ whole genome shotgun (WGS) entry which is preliminary data.</text>
</comment>
<proteinExistence type="predicted"/>
<feature type="compositionally biased region" description="Basic and acidic residues" evidence="1">
    <location>
        <begin position="103"/>
        <end position="115"/>
    </location>
</feature>
<reference evidence="2 3" key="1">
    <citation type="submission" date="2024-03" db="EMBL/GenBank/DDBJ databases">
        <title>Adaptation during the transition from Ophiocordyceps entomopathogen to insect associate is accompanied by gene loss and intensified selection.</title>
        <authorList>
            <person name="Ward C.M."/>
            <person name="Onetto C.A."/>
            <person name="Borneman A.R."/>
        </authorList>
    </citation>
    <scope>NUCLEOTIDE SEQUENCE [LARGE SCALE GENOMIC DNA]</scope>
    <source>
        <strain evidence="2">AWRI1</strain>
        <tissue evidence="2">Single Adult Female</tissue>
    </source>
</reference>
<accession>A0AAN9TBD2</accession>
<evidence type="ECO:0000313" key="3">
    <source>
        <dbReference type="Proteomes" id="UP001367676"/>
    </source>
</evidence>
<dbReference type="EMBL" id="JBBCAQ010000034">
    <property type="protein sequence ID" value="KAK7579650.1"/>
    <property type="molecule type" value="Genomic_DNA"/>
</dbReference>
<keyword evidence="3" id="KW-1185">Reference proteome</keyword>
<evidence type="ECO:0000313" key="2">
    <source>
        <dbReference type="EMBL" id="KAK7579650.1"/>
    </source>
</evidence>